<reference evidence="2" key="1">
    <citation type="journal article" date="2021" name="Proc. Natl. Acad. Sci. U.S.A.">
        <title>A Catalog of Tens of Thousands of Viruses from Human Metagenomes Reveals Hidden Associations with Chronic Diseases.</title>
        <authorList>
            <person name="Tisza M.J."/>
            <person name="Buck C.B."/>
        </authorList>
    </citation>
    <scope>NUCLEOTIDE SEQUENCE</scope>
    <source>
        <strain evidence="2">CtQVY25</strain>
    </source>
</reference>
<proteinExistence type="predicted"/>
<protein>
    <recommendedName>
        <fullName evidence="1">Glycosyl transferase family 1 domain-containing protein</fullName>
    </recommendedName>
</protein>
<name>A0A8S5SKG6_9CAUD</name>
<dbReference type="SUPFAM" id="SSF53756">
    <property type="entry name" value="UDP-Glycosyltransferase/glycogen phosphorylase"/>
    <property type="match status" value="1"/>
</dbReference>
<sequence>MSDTNKKIKVLFRLRSIEMGGVPRVVLDLLRNLPKEKFDLTLMLNLYQGELVSEIPKDIKLIVVEKGREQMSKNPFIQKIQLVMRRIRLEIYKQFPSLLYALKVKEDYDIEVSPGYAEFEMVLNSPNKKSKKVGWFHTDVSYDNNKSRVMNRINLMKQFDWMIFGAKQTRQVIEDIYGVSYPKSSVIYNVIKLSESRSKANAFEVDYPIKPVFSSMGRLHSRKGYSALMRVHKRLLDNGLKHSIAVIGGGNEMENLKKQRKELGVEETFMLLDSQKNPWPYIKASDYFVMPSESESYPLTIGEVMGLKKPIISTNVGGIPEMIEDGVDGVLVDCNEDAIYEAMKQFLTDKNLVEKIIKGTKNADEKFDEKKTLRKRTNVRILIAYFAELGELTQELKSEWNYWKNSTKGIDKRRVLEELSDCLHFYLSYFDDSEFWKIGIRNLQEYMKNIKSLEQAIYILSKIDHIPAYEIFCAMIKISNYVGATEEEFLQVHHEKWLKNMNERTKEEY</sequence>
<evidence type="ECO:0000313" key="2">
    <source>
        <dbReference type="EMBL" id="DAF51167.1"/>
    </source>
</evidence>
<dbReference type="InterPro" id="IPR001296">
    <property type="entry name" value="Glyco_trans_1"/>
</dbReference>
<dbReference type="CDD" id="cd03811">
    <property type="entry name" value="GT4_GT28_WabH-like"/>
    <property type="match status" value="1"/>
</dbReference>
<dbReference type="Gene3D" id="3.40.50.2000">
    <property type="entry name" value="Glycogen Phosphorylase B"/>
    <property type="match status" value="2"/>
</dbReference>
<accession>A0A8S5SKG6</accession>
<dbReference type="CDD" id="cd11527">
    <property type="entry name" value="NTP-PPase_dUTPase"/>
    <property type="match status" value="1"/>
</dbReference>
<organism evidence="2">
    <name type="scientific">Myoviridae sp. ctQVY25</name>
    <dbReference type="NCBI Taxonomy" id="2827687"/>
    <lineage>
        <taxon>Viruses</taxon>
        <taxon>Duplodnaviria</taxon>
        <taxon>Heunggongvirae</taxon>
        <taxon>Uroviricota</taxon>
        <taxon>Caudoviricetes</taxon>
    </lineage>
</organism>
<dbReference type="Gene3D" id="1.20.1670.10">
    <property type="entry name" value="Type II deoxyuridine triphosphatase"/>
    <property type="match status" value="1"/>
</dbReference>
<dbReference type="PANTHER" id="PTHR12526:SF630">
    <property type="entry name" value="GLYCOSYLTRANSFERASE"/>
    <property type="match status" value="1"/>
</dbReference>
<feature type="domain" description="Glycosyl transferase family 1" evidence="1">
    <location>
        <begin position="210"/>
        <end position="362"/>
    </location>
</feature>
<dbReference type="SUPFAM" id="SSF101386">
    <property type="entry name" value="all-alpha NTP pyrophosphatases"/>
    <property type="match status" value="1"/>
</dbReference>
<evidence type="ECO:0000259" key="1">
    <source>
        <dbReference type="Pfam" id="PF00534"/>
    </source>
</evidence>
<dbReference type="Pfam" id="PF00534">
    <property type="entry name" value="Glycos_transf_1"/>
    <property type="match status" value="1"/>
</dbReference>
<dbReference type="GO" id="GO:0016757">
    <property type="term" value="F:glycosyltransferase activity"/>
    <property type="evidence" value="ECO:0007669"/>
    <property type="project" value="InterPro"/>
</dbReference>
<dbReference type="PANTHER" id="PTHR12526">
    <property type="entry name" value="GLYCOSYLTRANSFERASE"/>
    <property type="match status" value="1"/>
</dbReference>
<dbReference type="EMBL" id="BK032611">
    <property type="protein sequence ID" value="DAF51167.1"/>
    <property type="molecule type" value="Genomic_DNA"/>
</dbReference>